<keyword evidence="2" id="KW-1133">Transmembrane helix</keyword>
<dbReference type="EMBL" id="SOMN01000014">
    <property type="protein sequence ID" value="TFE26310.1"/>
    <property type="molecule type" value="Genomic_DNA"/>
</dbReference>
<dbReference type="Proteomes" id="UP000297900">
    <property type="component" value="Unassembled WGS sequence"/>
</dbReference>
<sequence length="145" mass="15573">MRMAIGLGLLMGILIFTTATSTLPAKRMVSTVIASPTVQDEDNGQTKAFRAGRGSFRSPRSGYTGGVRGQRPDTNAPVNRTPANPTNRFGGFFGGILAGTLLGSLLNPFGFGGTGGFSFIGLLFWGLIIYFVFRFLRKRFGGRTR</sequence>
<feature type="region of interest" description="Disordered" evidence="1">
    <location>
        <begin position="43"/>
        <end position="82"/>
    </location>
</feature>
<accession>A0A4Y8LXZ9</accession>
<comment type="caution">
    <text evidence="3">The sequence shown here is derived from an EMBL/GenBank/DDBJ whole genome shotgun (WGS) entry which is preliminary data.</text>
</comment>
<dbReference type="OrthoDB" id="2664762at2"/>
<protein>
    <submittedName>
        <fullName evidence="3">Uncharacterized protein</fullName>
    </submittedName>
</protein>
<feature type="transmembrane region" description="Helical" evidence="2">
    <location>
        <begin position="116"/>
        <end position="136"/>
    </location>
</feature>
<name>A0A4Y8LXZ9_9BACL</name>
<evidence type="ECO:0000256" key="2">
    <source>
        <dbReference type="SAM" id="Phobius"/>
    </source>
</evidence>
<reference evidence="3 4" key="1">
    <citation type="submission" date="2019-03" db="EMBL/GenBank/DDBJ databases">
        <title>Cohnella endophytica sp. nov., a novel endophytic bacterium isolated from bark of Sonneratia apetala.</title>
        <authorList>
            <person name="Tuo L."/>
        </authorList>
    </citation>
    <scope>NUCLEOTIDE SEQUENCE [LARGE SCALE GENOMIC DNA]</scope>
    <source>
        <strain evidence="3 4">CCTCC AB 208254</strain>
    </source>
</reference>
<organism evidence="3 4">
    <name type="scientific">Cohnella luojiensis</name>
    <dbReference type="NCBI Taxonomy" id="652876"/>
    <lineage>
        <taxon>Bacteria</taxon>
        <taxon>Bacillati</taxon>
        <taxon>Bacillota</taxon>
        <taxon>Bacilli</taxon>
        <taxon>Bacillales</taxon>
        <taxon>Paenibacillaceae</taxon>
        <taxon>Cohnella</taxon>
    </lineage>
</organism>
<dbReference type="RefSeq" id="WP_135152403.1">
    <property type="nucleotide sequence ID" value="NZ_SOMN01000014.1"/>
</dbReference>
<keyword evidence="4" id="KW-1185">Reference proteome</keyword>
<evidence type="ECO:0000313" key="4">
    <source>
        <dbReference type="Proteomes" id="UP000297900"/>
    </source>
</evidence>
<proteinExistence type="predicted"/>
<evidence type="ECO:0000256" key="1">
    <source>
        <dbReference type="SAM" id="MobiDB-lite"/>
    </source>
</evidence>
<keyword evidence="2" id="KW-0812">Transmembrane</keyword>
<dbReference type="AlphaFoldDB" id="A0A4Y8LXZ9"/>
<gene>
    <name evidence="3" type="ORF">E2980_11900</name>
</gene>
<feature type="compositionally biased region" description="Polar residues" evidence="1">
    <location>
        <begin position="72"/>
        <end position="82"/>
    </location>
</feature>
<evidence type="ECO:0000313" key="3">
    <source>
        <dbReference type="EMBL" id="TFE26310.1"/>
    </source>
</evidence>
<keyword evidence="2" id="KW-0472">Membrane</keyword>